<feature type="region of interest" description="Disordered" evidence="1">
    <location>
        <begin position="1"/>
        <end position="81"/>
    </location>
</feature>
<organism evidence="2 3">
    <name type="scientific">Actinomadura nitritigenes</name>
    <dbReference type="NCBI Taxonomy" id="134602"/>
    <lineage>
        <taxon>Bacteria</taxon>
        <taxon>Bacillati</taxon>
        <taxon>Actinomycetota</taxon>
        <taxon>Actinomycetes</taxon>
        <taxon>Streptosporangiales</taxon>
        <taxon>Thermomonosporaceae</taxon>
        <taxon>Actinomadura</taxon>
    </lineage>
</organism>
<dbReference type="Proteomes" id="UP000666915">
    <property type="component" value="Unassembled WGS sequence"/>
</dbReference>
<dbReference type="EMBL" id="JAGEOK010000031">
    <property type="protein sequence ID" value="MBO2443214.1"/>
    <property type="molecule type" value="Genomic_DNA"/>
</dbReference>
<keyword evidence="3" id="KW-1185">Reference proteome</keyword>
<feature type="compositionally biased region" description="Low complexity" evidence="1">
    <location>
        <begin position="65"/>
        <end position="75"/>
    </location>
</feature>
<sequence>MPEISTTPSGLPVRVPQANLAEPLRTDEPQVADERDEPDDPGRSPEEIKRMMGSYQRGTRQGRSAAAEALGNQAAEGEEGQ</sequence>
<accession>A0ABS3RCA2</accession>
<gene>
    <name evidence="2" type="ORF">J4557_37375</name>
</gene>
<feature type="compositionally biased region" description="Basic and acidic residues" evidence="1">
    <location>
        <begin position="40"/>
        <end position="50"/>
    </location>
</feature>
<proteinExistence type="predicted"/>
<evidence type="ECO:0000256" key="1">
    <source>
        <dbReference type="SAM" id="MobiDB-lite"/>
    </source>
</evidence>
<dbReference type="RefSeq" id="WP_208271527.1">
    <property type="nucleotide sequence ID" value="NZ_BAAAGM010000018.1"/>
</dbReference>
<protein>
    <submittedName>
        <fullName evidence="2">Uncharacterized protein</fullName>
    </submittedName>
</protein>
<evidence type="ECO:0000313" key="3">
    <source>
        <dbReference type="Proteomes" id="UP000666915"/>
    </source>
</evidence>
<feature type="compositionally biased region" description="Acidic residues" evidence="1">
    <location>
        <begin position="30"/>
        <end position="39"/>
    </location>
</feature>
<comment type="caution">
    <text evidence="2">The sequence shown here is derived from an EMBL/GenBank/DDBJ whole genome shotgun (WGS) entry which is preliminary data.</text>
</comment>
<evidence type="ECO:0000313" key="2">
    <source>
        <dbReference type="EMBL" id="MBO2443214.1"/>
    </source>
</evidence>
<reference evidence="2 3" key="1">
    <citation type="submission" date="2021-03" db="EMBL/GenBank/DDBJ databases">
        <authorList>
            <person name="Kanchanasin P."/>
            <person name="Saeng-In P."/>
            <person name="Phongsopitanun W."/>
            <person name="Yuki M."/>
            <person name="Kudo T."/>
            <person name="Ohkuma M."/>
            <person name="Tanasupawat S."/>
        </authorList>
    </citation>
    <scope>NUCLEOTIDE SEQUENCE [LARGE SCALE GENOMIC DNA]</scope>
    <source>
        <strain evidence="2 3">L46</strain>
    </source>
</reference>
<name>A0ABS3RCA2_9ACTN</name>